<sequence length="62" mass="7425">MKEIFGKLFLQFAPFWRNYGLLSRPHHIRNKVKFNIVNARIVWQSIALVNKTHHKDKYGGIF</sequence>
<proteinExistence type="predicted"/>
<dbReference type="EMBL" id="FRFE01000031">
    <property type="protein sequence ID" value="SHO52125.1"/>
    <property type="molecule type" value="Genomic_DNA"/>
</dbReference>
<reference evidence="1 2" key="1">
    <citation type="submission" date="2016-12" db="EMBL/GenBank/DDBJ databases">
        <authorList>
            <person name="Song W.-J."/>
            <person name="Kurnit D.M."/>
        </authorList>
    </citation>
    <scope>NUCLEOTIDE SEQUENCE [LARGE SCALE GENOMIC DNA]</scope>
    <source>
        <strain evidence="1 2">DSM 18488</strain>
    </source>
</reference>
<dbReference type="AlphaFoldDB" id="A0A1M7YHJ7"/>
<protein>
    <submittedName>
        <fullName evidence="1">Uncharacterized protein</fullName>
    </submittedName>
</protein>
<name>A0A1M7YHJ7_9BACT</name>
<organism evidence="1 2">
    <name type="scientific">Desulfopila aestuarii DSM 18488</name>
    <dbReference type="NCBI Taxonomy" id="1121416"/>
    <lineage>
        <taxon>Bacteria</taxon>
        <taxon>Pseudomonadati</taxon>
        <taxon>Thermodesulfobacteriota</taxon>
        <taxon>Desulfobulbia</taxon>
        <taxon>Desulfobulbales</taxon>
        <taxon>Desulfocapsaceae</taxon>
        <taxon>Desulfopila</taxon>
    </lineage>
</organism>
<keyword evidence="2" id="KW-1185">Reference proteome</keyword>
<dbReference type="Proteomes" id="UP000184603">
    <property type="component" value="Unassembled WGS sequence"/>
</dbReference>
<accession>A0A1M7YHJ7</accession>
<gene>
    <name evidence="1" type="ORF">SAMN02745220_04381</name>
</gene>
<evidence type="ECO:0000313" key="1">
    <source>
        <dbReference type="EMBL" id="SHO52125.1"/>
    </source>
</evidence>
<evidence type="ECO:0000313" key="2">
    <source>
        <dbReference type="Proteomes" id="UP000184603"/>
    </source>
</evidence>